<comment type="function">
    <text evidence="1 9">Catalyzes the decarboxylation of orotidine 5'-monophosphate (OMP) to uridine 5'-monophosphate (UMP).</text>
</comment>
<gene>
    <name evidence="9" type="primary">pyrF</name>
    <name evidence="14" type="ordered locus">Exig_1940</name>
</gene>
<dbReference type="CDD" id="cd04725">
    <property type="entry name" value="OMP_decarboxylase_like"/>
    <property type="match status" value="1"/>
</dbReference>
<proteinExistence type="inferred from homology"/>
<dbReference type="InterPro" id="IPR014732">
    <property type="entry name" value="OMPdecase"/>
</dbReference>
<dbReference type="eggNOG" id="COG0284">
    <property type="taxonomic scope" value="Bacteria"/>
</dbReference>
<comment type="catalytic activity">
    <reaction evidence="7 9 12">
        <text>orotidine 5'-phosphate + H(+) = UMP + CO2</text>
        <dbReference type="Rhea" id="RHEA:11596"/>
        <dbReference type="ChEBI" id="CHEBI:15378"/>
        <dbReference type="ChEBI" id="CHEBI:16526"/>
        <dbReference type="ChEBI" id="CHEBI:57538"/>
        <dbReference type="ChEBI" id="CHEBI:57865"/>
        <dbReference type="EC" id="4.1.1.23"/>
    </reaction>
</comment>
<feature type="binding site" evidence="9 11">
    <location>
        <position position="117"/>
    </location>
    <ligand>
        <name>substrate</name>
    </ligand>
</feature>
<dbReference type="KEGG" id="esi:Exig_1940"/>
<feature type="binding site" evidence="9">
    <location>
        <begin position="58"/>
        <end position="67"/>
    </location>
    <ligand>
        <name>substrate</name>
    </ligand>
</feature>
<feature type="binding site" evidence="9 11">
    <location>
        <position position="208"/>
    </location>
    <ligand>
        <name>substrate</name>
    </ligand>
</feature>
<organism evidence="14 15">
    <name type="scientific">Exiguobacterium sibiricum (strain DSM 17290 / CCUG 55495 / CIP 109462 / JCM 13490 / 255-15)</name>
    <dbReference type="NCBI Taxonomy" id="262543"/>
    <lineage>
        <taxon>Bacteria</taxon>
        <taxon>Bacillati</taxon>
        <taxon>Bacillota</taxon>
        <taxon>Bacilli</taxon>
        <taxon>Bacillales</taxon>
        <taxon>Bacillales Family XII. Incertae Sedis</taxon>
        <taxon>Exiguobacterium</taxon>
    </lineage>
</organism>
<evidence type="ECO:0000259" key="13">
    <source>
        <dbReference type="SMART" id="SM00934"/>
    </source>
</evidence>
<feature type="active site" description="For OMPdecase activity" evidence="10">
    <location>
        <position position="58"/>
    </location>
</feature>
<protein>
    <recommendedName>
        <fullName evidence="9">Orotidine 5'-phosphate decarboxylase</fullName>
        <ecNumber evidence="9">4.1.1.23</ecNumber>
    </recommendedName>
    <alternativeName>
        <fullName evidence="9">OMP decarboxylase</fullName>
        <shortName evidence="9">OMPDCase</shortName>
        <shortName evidence="9">OMPdecase</shortName>
    </alternativeName>
</protein>
<comment type="pathway">
    <text evidence="2 9 12">Pyrimidine metabolism; UMP biosynthesis via de novo pathway; UMP from orotate: step 2/2.</text>
</comment>
<dbReference type="SMART" id="SM00934">
    <property type="entry name" value="OMPdecase"/>
    <property type="match status" value="1"/>
</dbReference>
<reference evidence="14 15" key="1">
    <citation type="journal article" date="2006" name="Extremophiles">
        <title>Characterization of Exiguobacterium isolates from the Siberian permafrost. Description of Exiguobacterium sibiricum sp. nov.</title>
        <authorList>
            <person name="Rodrigues D.F."/>
            <person name="Goris J."/>
            <person name="Vishnivetskaya T."/>
            <person name="Gilichinsky D."/>
            <person name="Thomashow M.F."/>
            <person name="Tiedje J.M."/>
        </authorList>
    </citation>
    <scope>NUCLEOTIDE SEQUENCE [LARGE SCALE GENOMIC DNA]</scope>
    <source>
        <strain evidence="15">DSM 17290 / CIP 109462 / JCM 13490 / 255-15</strain>
    </source>
</reference>
<name>B1YIR6_EXIS2</name>
<evidence type="ECO:0000256" key="6">
    <source>
        <dbReference type="ARBA" id="ARBA00023239"/>
    </source>
</evidence>
<dbReference type="UniPathway" id="UPA00070">
    <property type="reaction ID" value="UER00120"/>
</dbReference>
<dbReference type="InterPro" id="IPR047596">
    <property type="entry name" value="OMPdecase_bac"/>
</dbReference>
<dbReference type="InterPro" id="IPR018089">
    <property type="entry name" value="OMPdecase_AS"/>
</dbReference>
<keyword evidence="5 9" id="KW-0665">Pyrimidine biosynthesis</keyword>
<dbReference type="InterPro" id="IPR001754">
    <property type="entry name" value="OMPdeCOase_dom"/>
</dbReference>
<dbReference type="GO" id="GO:0005829">
    <property type="term" value="C:cytosol"/>
    <property type="evidence" value="ECO:0007669"/>
    <property type="project" value="TreeGrafter"/>
</dbReference>
<evidence type="ECO:0000256" key="3">
    <source>
        <dbReference type="ARBA" id="ARBA00011738"/>
    </source>
</evidence>
<reference evidence="15" key="3">
    <citation type="submission" date="2008-04" db="EMBL/GenBank/DDBJ databases">
        <title>Complete sequence of chromosome of Exiguobacterium sibiricum 255-15.</title>
        <authorList>
            <consortium name="US DOE Joint Genome Institute"/>
            <person name="Copeland A."/>
            <person name="Lucas S."/>
            <person name="Lapidus A."/>
            <person name="Glavina del Rio T."/>
            <person name="Dalin E."/>
            <person name="Tice H."/>
            <person name="Bruce D."/>
            <person name="Goodwin L."/>
            <person name="Pitluck S."/>
            <person name="Kiss H."/>
            <person name="Chertkov O."/>
            <person name="Monk C."/>
            <person name="Brettin T."/>
            <person name="Detter J.C."/>
            <person name="Han C."/>
            <person name="Kuske C.R."/>
            <person name="Schmutz J."/>
            <person name="Larimer F."/>
            <person name="Land M."/>
            <person name="Hauser L."/>
            <person name="Kyrpides N."/>
            <person name="Mikhailova N."/>
            <person name="Vishnivetskaya T."/>
            <person name="Rodrigues D.F."/>
            <person name="Gilichinsky D."/>
            <person name="Tiedje J."/>
            <person name="Richardson P."/>
        </authorList>
    </citation>
    <scope>NUCLEOTIDE SEQUENCE [LARGE SCALE GENOMIC DNA]</scope>
    <source>
        <strain evidence="15">DSM 17290 / CIP 109462 / JCM 13490 / 255-15</strain>
    </source>
</reference>
<evidence type="ECO:0000256" key="12">
    <source>
        <dbReference type="RuleBase" id="RU000512"/>
    </source>
</evidence>
<dbReference type="Gene3D" id="3.20.20.70">
    <property type="entry name" value="Aldolase class I"/>
    <property type="match status" value="1"/>
</dbReference>
<dbReference type="RefSeq" id="WP_012370810.1">
    <property type="nucleotide sequence ID" value="NC_010556.1"/>
</dbReference>
<evidence type="ECO:0000256" key="1">
    <source>
        <dbReference type="ARBA" id="ARBA00002356"/>
    </source>
</evidence>
<dbReference type="SMR" id="B1YIR6"/>
<feature type="binding site" evidence="9 11">
    <location>
        <position position="178"/>
    </location>
    <ligand>
        <name>substrate</name>
    </ligand>
</feature>
<evidence type="ECO:0000256" key="8">
    <source>
        <dbReference type="ARBA" id="ARBA00061012"/>
    </source>
</evidence>
<dbReference type="FunFam" id="3.20.20.70:FF:000015">
    <property type="entry name" value="Orotidine 5'-phosphate decarboxylase"/>
    <property type="match status" value="1"/>
</dbReference>
<dbReference type="PANTHER" id="PTHR32119">
    <property type="entry name" value="OROTIDINE 5'-PHOSPHATE DECARBOXYLASE"/>
    <property type="match status" value="1"/>
</dbReference>
<evidence type="ECO:0000256" key="4">
    <source>
        <dbReference type="ARBA" id="ARBA00022793"/>
    </source>
</evidence>
<evidence type="ECO:0000256" key="11">
    <source>
        <dbReference type="PIRSR" id="PIRSR614732-2"/>
    </source>
</evidence>
<feature type="active site" description="For OMPdecase activity" evidence="10">
    <location>
        <position position="60"/>
    </location>
</feature>
<comment type="subunit">
    <text evidence="3 9">Homodimer.</text>
</comment>
<accession>B1YIR6</accession>
<dbReference type="Pfam" id="PF00215">
    <property type="entry name" value="OMPdecase"/>
    <property type="match status" value="1"/>
</dbReference>
<feature type="domain" description="Orotidine 5'-phosphate decarboxylase" evidence="13">
    <location>
        <begin position="3"/>
        <end position="223"/>
    </location>
</feature>
<evidence type="ECO:0000313" key="15">
    <source>
        <dbReference type="Proteomes" id="UP000001681"/>
    </source>
</evidence>
<evidence type="ECO:0000256" key="10">
    <source>
        <dbReference type="PIRSR" id="PIRSR614732-1"/>
    </source>
</evidence>
<dbReference type="STRING" id="262543.Exig_1940"/>
<dbReference type="GO" id="GO:0004590">
    <property type="term" value="F:orotidine-5'-phosphate decarboxylase activity"/>
    <property type="evidence" value="ECO:0007669"/>
    <property type="project" value="UniProtKB-UniRule"/>
</dbReference>
<keyword evidence="15" id="KW-1185">Reference proteome</keyword>
<evidence type="ECO:0000256" key="9">
    <source>
        <dbReference type="HAMAP-Rule" id="MF_01200"/>
    </source>
</evidence>
<dbReference type="NCBIfam" id="TIGR01740">
    <property type="entry name" value="pyrF"/>
    <property type="match status" value="1"/>
</dbReference>
<evidence type="ECO:0000256" key="5">
    <source>
        <dbReference type="ARBA" id="ARBA00022975"/>
    </source>
</evidence>
<dbReference type="HAMAP" id="MF_01200_B">
    <property type="entry name" value="OMPdecase_type1_B"/>
    <property type="match status" value="1"/>
</dbReference>
<feature type="binding site" evidence="9 11">
    <location>
        <position position="187"/>
    </location>
    <ligand>
        <name>substrate</name>
    </ligand>
</feature>
<keyword evidence="6 9" id="KW-0456">Lyase</keyword>
<dbReference type="OrthoDB" id="9806203at2"/>
<dbReference type="HOGENOM" id="CLU_067069_1_1_9"/>
<sequence length="232" mass="25483">MEQLYIALDFQSADQVERFLEKLAPHRPALKVGMELYYAEGPAFVRHLVRQGHDVFLDLKVHDIPETARRTMRVIGQLGVELTNVHAAGGKAMMEAALAGLRETSPKTRLIAVTQLTSTDQDMLTDLMIPHAMDEVVAHYAREADQAGLDGVVCSALDTTHIKATCRSGFQLVTPGIRPNGTDANDQKRIATVTDARRNGATDLVIGRAITQAKDPKVVYEGLLSEWKGIKQ</sequence>
<evidence type="ECO:0000256" key="2">
    <source>
        <dbReference type="ARBA" id="ARBA00004861"/>
    </source>
</evidence>
<dbReference type="GO" id="GO:0006207">
    <property type="term" value="P:'de novo' pyrimidine nucleobase biosynthetic process"/>
    <property type="evidence" value="ECO:0007669"/>
    <property type="project" value="InterPro"/>
</dbReference>
<feature type="active site" description="For OMPdecase activity" evidence="10">
    <location>
        <position position="63"/>
    </location>
</feature>
<evidence type="ECO:0000256" key="7">
    <source>
        <dbReference type="ARBA" id="ARBA00049157"/>
    </source>
</evidence>
<dbReference type="Proteomes" id="UP000001681">
    <property type="component" value="Chromosome"/>
</dbReference>
<dbReference type="AlphaFoldDB" id="B1YIR6"/>
<comment type="similarity">
    <text evidence="8 9">Belongs to the OMP decarboxylase family. Type 1 subfamily.</text>
</comment>
<feature type="active site" description="Proton donor" evidence="9">
    <location>
        <position position="60"/>
    </location>
</feature>
<dbReference type="InterPro" id="IPR011060">
    <property type="entry name" value="RibuloseP-bd_barrel"/>
</dbReference>
<dbReference type="SUPFAM" id="SSF51366">
    <property type="entry name" value="Ribulose-phoshate binding barrel"/>
    <property type="match status" value="1"/>
</dbReference>
<keyword evidence="4 9" id="KW-0210">Decarboxylase</keyword>
<evidence type="ECO:0000313" key="14">
    <source>
        <dbReference type="EMBL" id="ACB61392.1"/>
    </source>
</evidence>
<reference evidence="14 15" key="2">
    <citation type="journal article" date="2008" name="BMC Genomics">
        <title>Architecture of thermal adaptation in an Exiguobacterium sibiricum strain isolated from 3 million year old permafrost: a genome and transcriptome approach.</title>
        <authorList>
            <person name="Rodrigues D.F."/>
            <person name="Ivanova N."/>
            <person name="He Z."/>
            <person name="Huebner M."/>
            <person name="Zhou J."/>
            <person name="Tiedje J.M."/>
        </authorList>
    </citation>
    <scope>NUCLEOTIDE SEQUENCE [LARGE SCALE GENOMIC DNA]</scope>
    <source>
        <strain evidence="15">DSM 17290 / CIP 109462 / JCM 13490 / 255-15</strain>
    </source>
</reference>
<feature type="binding site" evidence="9 11">
    <location>
        <position position="207"/>
    </location>
    <ligand>
        <name>substrate</name>
    </ligand>
</feature>
<dbReference type="NCBIfam" id="NF001273">
    <property type="entry name" value="PRK00230.1"/>
    <property type="match status" value="1"/>
</dbReference>
<dbReference type="PANTHER" id="PTHR32119:SF2">
    <property type="entry name" value="OROTIDINE 5'-PHOSPHATE DECARBOXYLASE"/>
    <property type="match status" value="1"/>
</dbReference>
<dbReference type="GO" id="GO:0044205">
    <property type="term" value="P:'de novo' UMP biosynthetic process"/>
    <property type="evidence" value="ECO:0007669"/>
    <property type="project" value="UniProtKB-UniRule"/>
</dbReference>
<dbReference type="PROSITE" id="PS00156">
    <property type="entry name" value="OMPDECASE"/>
    <property type="match status" value="1"/>
</dbReference>
<feature type="binding site" evidence="9 11">
    <location>
        <position position="9"/>
    </location>
    <ligand>
        <name>substrate</name>
    </ligand>
</feature>
<feature type="binding site" evidence="9 11">
    <location>
        <position position="31"/>
    </location>
    <ligand>
        <name>substrate</name>
    </ligand>
</feature>
<dbReference type="EMBL" id="CP001022">
    <property type="protein sequence ID" value="ACB61392.1"/>
    <property type="molecule type" value="Genomic_DNA"/>
</dbReference>
<dbReference type="InterPro" id="IPR013785">
    <property type="entry name" value="Aldolase_TIM"/>
</dbReference>
<dbReference type="EC" id="4.1.1.23" evidence="9"/>